<keyword evidence="5 7" id="KW-1133">Transmembrane helix</keyword>
<sequence>MNFSYYIAKRYLKSKSSNNAINIITLIASVGIVVGAAALFVVLSVFSGLREFSLSFSNDYDPDYKIVPKTGKIISCSVAQEQQLKTIAGYKNHSKVVEERVLFYCNEKEHVAYLKGVDSLYNLCYPIQSKIHSGQWLENQTSQAVVGYGIAYKMSLGIMDTNNPLEVFVPKPGKGSIADNIEGAFNKSYLFPVGIYAINEELDSKYVYCDLATAQELLSYSNNKISAIEIKSNAQNEQNFIASLQNIFGNTIEVKTRAQLNETLYRMLNTENFVLYLIFTLVFIMILFAFVGSVIMIIIDKRENLKTLFFIGAEIKSIKKIFLIYGTSICVIGGIVGIILGGIIVYAQQKYQWIMITESLPYPVVFSIQNIVIVLVTIVSLGFIASYISSNTVSKKLLK</sequence>
<dbReference type="Proteomes" id="UP000237056">
    <property type="component" value="Unassembled WGS sequence"/>
</dbReference>
<feature type="transmembrane region" description="Helical" evidence="7">
    <location>
        <begin position="21"/>
        <end position="46"/>
    </location>
</feature>
<evidence type="ECO:0000256" key="7">
    <source>
        <dbReference type="SAM" id="Phobius"/>
    </source>
</evidence>
<keyword evidence="3" id="KW-1003">Cell membrane</keyword>
<comment type="similarity">
    <text evidence="2">Belongs to the ABC-4 integral membrane protein family. LolC/E subfamily.</text>
</comment>
<evidence type="ECO:0000259" key="8">
    <source>
        <dbReference type="Pfam" id="PF02687"/>
    </source>
</evidence>
<feature type="domain" description="ABC3 transporter permease C-terminal" evidence="8">
    <location>
        <begin position="278"/>
        <end position="396"/>
    </location>
</feature>
<evidence type="ECO:0000256" key="1">
    <source>
        <dbReference type="ARBA" id="ARBA00004651"/>
    </source>
</evidence>
<protein>
    <submittedName>
        <fullName evidence="9">Lipoprotein-releasing system permease protein</fullName>
    </submittedName>
</protein>
<evidence type="ECO:0000256" key="3">
    <source>
        <dbReference type="ARBA" id="ARBA00022475"/>
    </source>
</evidence>
<evidence type="ECO:0000256" key="5">
    <source>
        <dbReference type="ARBA" id="ARBA00022989"/>
    </source>
</evidence>
<dbReference type="InterPro" id="IPR051447">
    <property type="entry name" value="Lipoprotein-release_system"/>
</dbReference>
<gene>
    <name evidence="9" type="ORF">Q361_101174</name>
</gene>
<dbReference type="InterPro" id="IPR003838">
    <property type="entry name" value="ABC3_permease_C"/>
</dbReference>
<dbReference type="AlphaFoldDB" id="A0A2S4NBJ6"/>
<dbReference type="PANTHER" id="PTHR30489">
    <property type="entry name" value="LIPOPROTEIN-RELEASING SYSTEM TRANSMEMBRANE PROTEIN LOLE"/>
    <property type="match status" value="1"/>
</dbReference>
<dbReference type="PANTHER" id="PTHR30489:SF0">
    <property type="entry name" value="LIPOPROTEIN-RELEASING SYSTEM TRANSMEMBRANE PROTEIN LOLE"/>
    <property type="match status" value="1"/>
</dbReference>
<keyword evidence="4 7" id="KW-0812">Transmembrane</keyword>
<feature type="transmembrane region" description="Helical" evidence="7">
    <location>
        <begin position="321"/>
        <end position="347"/>
    </location>
</feature>
<keyword evidence="9" id="KW-0449">Lipoprotein</keyword>
<feature type="transmembrane region" description="Helical" evidence="7">
    <location>
        <begin position="273"/>
        <end position="300"/>
    </location>
</feature>
<feature type="transmembrane region" description="Helical" evidence="7">
    <location>
        <begin position="367"/>
        <end position="389"/>
    </location>
</feature>
<dbReference type="OrthoDB" id="1522724at2"/>
<dbReference type="GO" id="GO:0098797">
    <property type="term" value="C:plasma membrane protein complex"/>
    <property type="evidence" value="ECO:0007669"/>
    <property type="project" value="TreeGrafter"/>
</dbReference>
<dbReference type="EMBL" id="PQNY01000001">
    <property type="protein sequence ID" value="POS03071.1"/>
    <property type="molecule type" value="Genomic_DNA"/>
</dbReference>
<comment type="caution">
    <text evidence="9">The sequence shown here is derived from an EMBL/GenBank/DDBJ whole genome shotgun (WGS) entry which is preliminary data.</text>
</comment>
<reference evidence="9 10" key="1">
    <citation type="submission" date="2018-01" db="EMBL/GenBank/DDBJ databases">
        <title>Genomic Encyclopedia of Type Strains, Phase I: the one thousand microbial genomes (KMG-I) project.</title>
        <authorList>
            <person name="Goeker M."/>
        </authorList>
    </citation>
    <scope>NUCLEOTIDE SEQUENCE [LARGE SCALE GENOMIC DNA]</scope>
    <source>
        <strain evidence="9 10">DSM 17960</strain>
    </source>
</reference>
<keyword evidence="10" id="KW-1185">Reference proteome</keyword>
<dbReference type="RefSeq" id="WP_103724813.1">
    <property type="nucleotide sequence ID" value="NZ_PQNY01000001.1"/>
</dbReference>
<evidence type="ECO:0000256" key="2">
    <source>
        <dbReference type="ARBA" id="ARBA00005236"/>
    </source>
</evidence>
<organism evidence="9 10">
    <name type="scientific">Flavobacterium croceum DSM 17960</name>
    <dbReference type="NCBI Taxonomy" id="1121886"/>
    <lineage>
        <taxon>Bacteria</taxon>
        <taxon>Pseudomonadati</taxon>
        <taxon>Bacteroidota</taxon>
        <taxon>Flavobacteriia</taxon>
        <taxon>Flavobacteriales</taxon>
        <taxon>Flavobacteriaceae</taxon>
        <taxon>Flavobacterium</taxon>
    </lineage>
</organism>
<keyword evidence="6 7" id="KW-0472">Membrane</keyword>
<dbReference type="Pfam" id="PF02687">
    <property type="entry name" value="FtsX"/>
    <property type="match status" value="1"/>
</dbReference>
<comment type="subcellular location">
    <subcellularLocation>
        <location evidence="1">Cell membrane</location>
        <topology evidence="1">Multi-pass membrane protein</topology>
    </subcellularLocation>
</comment>
<evidence type="ECO:0000256" key="6">
    <source>
        <dbReference type="ARBA" id="ARBA00023136"/>
    </source>
</evidence>
<dbReference type="GO" id="GO:0044874">
    <property type="term" value="P:lipoprotein localization to outer membrane"/>
    <property type="evidence" value="ECO:0007669"/>
    <property type="project" value="TreeGrafter"/>
</dbReference>
<proteinExistence type="inferred from homology"/>
<accession>A0A2S4NBJ6</accession>
<name>A0A2S4NBJ6_9FLAO</name>
<evidence type="ECO:0000313" key="10">
    <source>
        <dbReference type="Proteomes" id="UP000237056"/>
    </source>
</evidence>
<evidence type="ECO:0000313" key="9">
    <source>
        <dbReference type="EMBL" id="POS03071.1"/>
    </source>
</evidence>
<evidence type="ECO:0000256" key="4">
    <source>
        <dbReference type="ARBA" id="ARBA00022692"/>
    </source>
</evidence>